<evidence type="ECO:0000313" key="2">
    <source>
        <dbReference type="Proteomes" id="UP000515377"/>
    </source>
</evidence>
<proteinExistence type="predicted"/>
<sequence length="67" mass="7270">MRLRTSNRFPWKALTYIMNESSQTIGVSSFQTRLELTTSGLPIGLAMILAGSVEPAIVVDTASLVQT</sequence>
<dbReference type="Proteomes" id="UP000515377">
    <property type="component" value="Chromosome"/>
</dbReference>
<dbReference type="AlphaFoldDB" id="A0A9X7U5B6"/>
<name>A0A9X7U5B6_SPHYA</name>
<reference evidence="1 2" key="1">
    <citation type="submission" date="2020-07" db="EMBL/GenBank/DDBJ databases">
        <title>Whole genome sequence of Sphingobium yanoikuyae A3.</title>
        <authorList>
            <person name="Han S.-S."/>
        </authorList>
    </citation>
    <scope>NUCLEOTIDE SEQUENCE [LARGE SCALE GENOMIC DNA]</scope>
    <source>
        <strain evidence="1 2">A3</strain>
    </source>
</reference>
<protein>
    <submittedName>
        <fullName evidence="1">Uncharacterized protein</fullName>
    </submittedName>
</protein>
<evidence type="ECO:0000313" key="1">
    <source>
        <dbReference type="EMBL" id="QNG43502.1"/>
    </source>
</evidence>
<accession>A0A9X7U5B6</accession>
<dbReference type="EMBL" id="CP060122">
    <property type="protein sequence ID" value="QNG43502.1"/>
    <property type="molecule type" value="Genomic_DNA"/>
</dbReference>
<gene>
    <name evidence="1" type="ORF">H3V42_16135</name>
</gene>
<organism evidence="1 2">
    <name type="scientific">Sphingobium yanoikuyae</name>
    <name type="common">Sphingomonas yanoikuyae</name>
    <dbReference type="NCBI Taxonomy" id="13690"/>
    <lineage>
        <taxon>Bacteria</taxon>
        <taxon>Pseudomonadati</taxon>
        <taxon>Pseudomonadota</taxon>
        <taxon>Alphaproteobacteria</taxon>
        <taxon>Sphingomonadales</taxon>
        <taxon>Sphingomonadaceae</taxon>
        <taxon>Sphingobium</taxon>
    </lineage>
</organism>